<accession>A0A3R7KBM1</accession>
<gene>
    <name evidence="1" type="ORF">TraAM80_05871</name>
</gene>
<evidence type="ECO:0000313" key="1">
    <source>
        <dbReference type="EMBL" id="RNF03267.1"/>
    </source>
</evidence>
<reference evidence="1 2" key="1">
    <citation type="journal article" date="2018" name="BMC Genomics">
        <title>Genomic comparison of Trypanosoma conorhini and Trypanosoma rangeli to Trypanosoma cruzi strains of high and low virulence.</title>
        <authorList>
            <person name="Bradwell K.R."/>
            <person name="Koparde V.N."/>
            <person name="Matveyev A.V."/>
            <person name="Serrano M.G."/>
            <person name="Alves J.M."/>
            <person name="Parikh H."/>
            <person name="Huang B."/>
            <person name="Lee V."/>
            <person name="Espinosa-Alvarez O."/>
            <person name="Ortiz P.A."/>
            <person name="Costa-Martins A.G."/>
            <person name="Teixeira M.M."/>
            <person name="Buck G.A."/>
        </authorList>
    </citation>
    <scope>NUCLEOTIDE SEQUENCE [LARGE SCALE GENOMIC DNA]</scope>
    <source>
        <strain evidence="1 2">AM80</strain>
    </source>
</reference>
<dbReference type="Proteomes" id="UP000283634">
    <property type="component" value="Unassembled WGS sequence"/>
</dbReference>
<proteinExistence type="predicted"/>
<protein>
    <submittedName>
        <fullName evidence="1">Uncharacterized protein</fullName>
    </submittedName>
</protein>
<dbReference type="EMBL" id="MKGL01000202">
    <property type="protein sequence ID" value="RNF03267.1"/>
    <property type="molecule type" value="Genomic_DNA"/>
</dbReference>
<comment type="caution">
    <text evidence="1">The sequence shown here is derived from an EMBL/GenBank/DDBJ whole genome shotgun (WGS) entry which is preliminary data.</text>
</comment>
<name>A0A3R7KBM1_TRYRA</name>
<evidence type="ECO:0000313" key="2">
    <source>
        <dbReference type="Proteomes" id="UP000283634"/>
    </source>
</evidence>
<sequence>MVQRCLRCSASVGGNISRICIVLASASVEALRALDSWESVRATVRAAAGDLFVDGKEEQKTGTRSCFRDNVAHRVLSKGVSMIKLLYGKLKTAINSAEAVSGFAHAVLQTCTAGQ</sequence>
<dbReference type="RefSeq" id="XP_029237413.1">
    <property type="nucleotide sequence ID" value="XM_029382734.1"/>
</dbReference>
<dbReference type="GeneID" id="40329804"/>
<organism evidence="1 2">
    <name type="scientific">Trypanosoma rangeli</name>
    <dbReference type="NCBI Taxonomy" id="5698"/>
    <lineage>
        <taxon>Eukaryota</taxon>
        <taxon>Discoba</taxon>
        <taxon>Euglenozoa</taxon>
        <taxon>Kinetoplastea</taxon>
        <taxon>Metakinetoplastina</taxon>
        <taxon>Trypanosomatida</taxon>
        <taxon>Trypanosomatidae</taxon>
        <taxon>Trypanosoma</taxon>
        <taxon>Herpetosoma</taxon>
    </lineage>
</organism>
<dbReference type="AlphaFoldDB" id="A0A3R7KBM1"/>
<keyword evidence="2" id="KW-1185">Reference proteome</keyword>